<dbReference type="GO" id="GO:0004460">
    <property type="term" value="F:L-lactate dehydrogenase (cytochrome) activity"/>
    <property type="evidence" value="ECO:0007669"/>
    <property type="project" value="UniProtKB-EC"/>
</dbReference>
<dbReference type="GO" id="GO:0005886">
    <property type="term" value="C:plasma membrane"/>
    <property type="evidence" value="ECO:0007669"/>
    <property type="project" value="TreeGrafter"/>
</dbReference>
<dbReference type="PROSITE" id="PS00557">
    <property type="entry name" value="FMN_HYDROXY_ACID_DH_1"/>
    <property type="match status" value="1"/>
</dbReference>
<dbReference type="GO" id="GO:0010181">
    <property type="term" value="F:FMN binding"/>
    <property type="evidence" value="ECO:0007669"/>
    <property type="project" value="InterPro"/>
</dbReference>
<evidence type="ECO:0000313" key="10">
    <source>
        <dbReference type="Proteomes" id="UP000431269"/>
    </source>
</evidence>
<feature type="domain" description="FMN hydroxy acid dehydrogenase" evidence="8">
    <location>
        <begin position="1"/>
        <end position="383"/>
    </location>
</feature>
<feature type="binding site" evidence="7">
    <location>
        <position position="155"/>
    </location>
    <ligand>
        <name>FMN</name>
        <dbReference type="ChEBI" id="CHEBI:58210"/>
    </ligand>
</feature>
<dbReference type="InterPro" id="IPR008259">
    <property type="entry name" value="FMN_hydac_DH_AS"/>
</dbReference>
<dbReference type="PANTHER" id="PTHR10578">
    <property type="entry name" value="S -2-HYDROXY-ACID OXIDASE-RELATED"/>
    <property type="match status" value="1"/>
</dbReference>
<keyword evidence="3 7" id="KW-0288">FMN</keyword>
<evidence type="ECO:0000256" key="4">
    <source>
        <dbReference type="ARBA" id="ARBA00023002"/>
    </source>
</evidence>
<evidence type="ECO:0000256" key="3">
    <source>
        <dbReference type="ARBA" id="ARBA00022643"/>
    </source>
</evidence>
<dbReference type="EMBL" id="CP047045">
    <property type="protein sequence ID" value="QGZ94919.1"/>
    <property type="molecule type" value="Genomic_DNA"/>
</dbReference>
<feature type="binding site" evidence="7">
    <location>
        <position position="129"/>
    </location>
    <ligand>
        <name>glyoxylate</name>
        <dbReference type="ChEBI" id="CHEBI:36655"/>
    </ligand>
</feature>
<dbReference type="KEGG" id="tsv:DSM104635_01754"/>
<keyword evidence="4 9" id="KW-0560">Oxidoreductase</keyword>
<proteinExistence type="inferred from homology"/>
<evidence type="ECO:0000256" key="1">
    <source>
        <dbReference type="ARBA" id="ARBA00001917"/>
    </source>
</evidence>
<dbReference type="Proteomes" id="UP000431269">
    <property type="component" value="Chromosome"/>
</dbReference>
<dbReference type="Gene3D" id="3.20.20.70">
    <property type="entry name" value="Aldolase class I"/>
    <property type="match status" value="1"/>
</dbReference>
<feature type="binding site" evidence="7">
    <location>
        <position position="278"/>
    </location>
    <ligand>
        <name>glyoxylate</name>
        <dbReference type="ChEBI" id="CHEBI:36655"/>
    </ligand>
</feature>
<feature type="binding site" evidence="7">
    <location>
        <begin position="77"/>
        <end position="79"/>
    </location>
    <ligand>
        <name>FMN</name>
        <dbReference type="ChEBI" id="CHEBI:58210"/>
    </ligand>
</feature>
<dbReference type="PIRSF" id="PIRSF000138">
    <property type="entry name" value="Al-hdrx_acd_dh"/>
    <property type="match status" value="1"/>
</dbReference>
<keyword evidence="2 7" id="KW-0285">Flavoprotein</keyword>
<organism evidence="9 10">
    <name type="scientific">Terricaulis silvestris</name>
    <dbReference type="NCBI Taxonomy" id="2686094"/>
    <lineage>
        <taxon>Bacteria</taxon>
        <taxon>Pseudomonadati</taxon>
        <taxon>Pseudomonadota</taxon>
        <taxon>Alphaproteobacteria</taxon>
        <taxon>Caulobacterales</taxon>
        <taxon>Caulobacteraceae</taxon>
        <taxon>Terricaulis</taxon>
    </lineage>
</organism>
<feature type="active site" description="Proton acceptor" evidence="6">
    <location>
        <position position="278"/>
    </location>
</feature>
<evidence type="ECO:0000256" key="7">
    <source>
        <dbReference type="PIRSR" id="PIRSR000138-2"/>
    </source>
</evidence>
<dbReference type="NCBIfam" id="NF008398">
    <property type="entry name" value="PRK11197.1"/>
    <property type="match status" value="1"/>
</dbReference>
<feature type="binding site" evidence="7">
    <location>
        <begin position="309"/>
        <end position="313"/>
    </location>
    <ligand>
        <name>FMN</name>
        <dbReference type="ChEBI" id="CHEBI:58210"/>
    </ligand>
</feature>
<evidence type="ECO:0000256" key="2">
    <source>
        <dbReference type="ARBA" id="ARBA00022630"/>
    </source>
</evidence>
<name>A0A6I6MJS3_9CAUL</name>
<dbReference type="Pfam" id="PF01070">
    <property type="entry name" value="FMN_dh"/>
    <property type="match status" value="1"/>
</dbReference>
<dbReference type="AlphaFoldDB" id="A0A6I6MJS3"/>
<keyword evidence="10" id="KW-1185">Reference proteome</keyword>
<comment type="similarity">
    <text evidence="5">Belongs to the FMN-dependent alpha-hydroxy acid dehydrogenase family.</text>
</comment>
<dbReference type="CDD" id="cd02809">
    <property type="entry name" value="alpha_hydroxyacid_oxid_FMN"/>
    <property type="match status" value="1"/>
</dbReference>
<gene>
    <name evidence="9" type="primary">lldD</name>
    <name evidence="9" type="ORF">DSM104635_01754</name>
</gene>
<dbReference type="InterPro" id="IPR013785">
    <property type="entry name" value="Aldolase_TIM"/>
</dbReference>
<feature type="binding site" evidence="7">
    <location>
        <position position="24"/>
    </location>
    <ligand>
        <name>glyoxylate</name>
        <dbReference type="ChEBI" id="CHEBI:36655"/>
    </ligand>
</feature>
<accession>A0A6I6MJS3</accession>
<feature type="binding site" evidence="7">
    <location>
        <position position="127"/>
    </location>
    <ligand>
        <name>FMN</name>
        <dbReference type="ChEBI" id="CHEBI:58210"/>
    </ligand>
</feature>
<evidence type="ECO:0000256" key="5">
    <source>
        <dbReference type="ARBA" id="ARBA00024042"/>
    </source>
</evidence>
<comment type="cofactor">
    <cofactor evidence="1">
        <name>FMN</name>
        <dbReference type="ChEBI" id="CHEBI:58210"/>
    </cofactor>
</comment>
<sequence>MIAASISDYRELARRRLPRFLFDYIDGGSCGEETLRRNRQDLMEVTLRQRVLRDVSQIDLSTTLLGQHLSLPVALGPIGLAGINARRGEVQAARAAEAAGVPFTLSTVGVCSLQEVSAGIAKPFWFQLYMIRDRGFMSELLAQAETAQCSALVFTVDMPVPGARYRDVRSGLAGAPGLRGQLRRFAQAMTRPSWAWDVGVCGGPHNLGNVAPVLEGRSGVEDFFTWMRDNFDPSVNWSDLEWVRARWRGPLILKGILDPEDAAAAAHMGADAIVVSNHGGRQLDGVSSSARALPRIADKVGDSLTILADGGVRSGLDVVRMLALGARCVLLGRAWAHALGARGERGVAHVLDIIGKEMRVAMSLSGVTRVDQITCEIVDDVARCDMRREITKRLRDVRRGEPWAGRASRPESSNDTDA</sequence>
<dbReference type="GO" id="GO:0009060">
    <property type="term" value="P:aerobic respiration"/>
    <property type="evidence" value="ECO:0007669"/>
    <property type="project" value="TreeGrafter"/>
</dbReference>
<dbReference type="InterPro" id="IPR000262">
    <property type="entry name" value="FMN-dep_DH"/>
</dbReference>
<dbReference type="FunFam" id="3.20.20.70:FF:000029">
    <property type="entry name" value="L-lactate dehydrogenase"/>
    <property type="match status" value="1"/>
</dbReference>
<dbReference type="PROSITE" id="PS51349">
    <property type="entry name" value="FMN_HYDROXY_ACID_DH_2"/>
    <property type="match status" value="1"/>
</dbReference>
<dbReference type="InterPro" id="IPR037396">
    <property type="entry name" value="FMN_HAD"/>
</dbReference>
<feature type="binding site" evidence="7">
    <location>
        <position position="106"/>
    </location>
    <ligand>
        <name>FMN</name>
        <dbReference type="ChEBI" id="CHEBI:58210"/>
    </ligand>
</feature>
<dbReference type="EC" id="1.1.2.3" evidence="9"/>
<feature type="binding site" evidence="7">
    <location>
        <position position="164"/>
    </location>
    <ligand>
        <name>glyoxylate</name>
        <dbReference type="ChEBI" id="CHEBI:36655"/>
    </ligand>
</feature>
<feature type="binding site" evidence="7">
    <location>
        <begin position="332"/>
        <end position="333"/>
    </location>
    <ligand>
        <name>FMN</name>
        <dbReference type="ChEBI" id="CHEBI:58210"/>
    </ligand>
</feature>
<dbReference type="GO" id="GO:0004459">
    <property type="term" value="F:L-lactate dehydrogenase (NAD+) activity"/>
    <property type="evidence" value="ECO:0007669"/>
    <property type="project" value="TreeGrafter"/>
</dbReference>
<dbReference type="InterPro" id="IPR012133">
    <property type="entry name" value="Alpha-hydoxy_acid_DH_FMN"/>
</dbReference>
<dbReference type="PANTHER" id="PTHR10578:SF85">
    <property type="entry name" value="L-LACTATE DEHYDROGENASE"/>
    <property type="match status" value="1"/>
</dbReference>
<protein>
    <submittedName>
        <fullName evidence="9">L-lactate dehydrogenase [cytochrome]</fullName>
        <ecNumber evidence="9">1.1.2.3</ecNumber>
    </submittedName>
</protein>
<reference evidence="10" key="1">
    <citation type="submission" date="2019-12" db="EMBL/GenBank/DDBJ databases">
        <title>Complete genome of Terracaulis silvestris 0127_4.</title>
        <authorList>
            <person name="Vieira S."/>
            <person name="Riedel T."/>
            <person name="Sproer C."/>
            <person name="Pascual J."/>
            <person name="Boedeker C."/>
            <person name="Overmann J."/>
        </authorList>
    </citation>
    <scope>NUCLEOTIDE SEQUENCE [LARGE SCALE GENOMIC DNA]</scope>
    <source>
        <strain evidence="10">0127_4</strain>
    </source>
</reference>
<evidence type="ECO:0000313" key="9">
    <source>
        <dbReference type="EMBL" id="QGZ94919.1"/>
    </source>
</evidence>
<evidence type="ECO:0000256" key="6">
    <source>
        <dbReference type="PIRSR" id="PIRSR000138-1"/>
    </source>
</evidence>
<feature type="binding site" evidence="7">
    <location>
        <position position="281"/>
    </location>
    <ligand>
        <name>glyoxylate</name>
        <dbReference type="ChEBI" id="CHEBI:36655"/>
    </ligand>
</feature>
<feature type="binding site" evidence="7">
    <location>
        <position position="254"/>
    </location>
    <ligand>
        <name>FMN</name>
        <dbReference type="ChEBI" id="CHEBI:58210"/>
    </ligand>
</feature>
<feature type="binding site" evidence="7">
    <location>
        <position position="276"/>
    </location>
    <ligand>
        <name>FMN</name>
        <dbReference type="ChEBI" id="CHEBI:58210"/>
    </ligand>
</feature>
<dbReference type="SUPFAM" id="SSF51395">
    <property type="entry name" value="FMN-linked oxidoreductases"/>
    <property type="match status" value="1"/>
</dbReference>
<evidence type="ECO:0000259" key="8">
    <source>
        <dbReference type="PROSITE" id="PS51349"/>
    </source>
</evidence>